<keyword evidence="6 8" id="KW-0067">ATP-binding</keyword>
<dbReference type="AlphaFoldDB" id="A0A6N7YIJ1"/>
<comment type="subcellular location">
    <subcellularLocation>
        <location evidence="1 8">Cytoplasm</location>
    </subcellularLocation>
</comment>
<evidence type="ECO:0000313" key="10">
    <source>
        <dbReference type="EMBL" id="MSU82838.1"/>
    </source>
</evidence>
<dbReference type="Pfam" id="PF01171">
    <property type="entry name" value="ATP_bind_3"/>
    <property type="match status" value="1"/>
</dbReference>
<keyword evidence="5 8" id="KW-0547">Nucleotide-binding</keyword>
<dbReference type="SMART" id="SM00977">
    <property type="entry name" value="TilS_C"/>
    <property type="match status" value="1"/>
</dbReference>
<comment type="similarity">
    <text evidence="8">Belongs to the tRNA(Ile)-lysidine synthase family.</text>
</comment>
<keyword evidence="2 8" id="KW-0963">Cytoplasm</keyword>
<evidence type="ECO:0000256" key="5">
    <source>
        <dbReference type="ARBA" id="ARBA00022741"/>
    </source>
</evidence>
<gene>
    <name evidence="8 10" type="primary">tilS</name>
    <name evidence="10" type="ORF">FYJ25_10925</name>
</gene>
<evidence type="ECO:0000256" key="7">
    <source>
        <dbReference type="ARBA" id="ARBA00048539"/>
    </source>
</evidence>
<comment type="caution">
    <text evidence="10">The sequence shown here is derived from an EMBL/GenBank/DDBJ whole genome shotgun (WGS) entry which is preliminary data.</text>
</comment>
<dbReference type="NCBIfam" id="TIGR02432">
    <property type="entry name" value="lysidine_TilS_N"/>
    <property type="match status" value="1"/>
</dbReference>
<proteinExistence type="inferred from homology"/>
<dbReference type="InterPro" id="IPR012796">
    <property type="entry name" value="Lysidine-tRNA-synth_C"/>
</dbReference>
<name>A0A6N7YIJ1_9FIRM</name>
<evidence type="ECO:0000256" key="6">
    <source>
        <dbReference type="ARBA" id="ARBA00022840"/>
    </source>
</evidence>
<accession>A0A6N7YIJ1</accession>
<dbReference type="PANTHER" id="PTHR43033:SF1">
    <property type="entry name" value="TRNA(ILE)-LYSIDINE SYNTHASE-RELATED"/>
    <property type="match status" value="1"/>
</dbReference>
<dbReference type="EC" id="6.3.4.19" evidence="8"/>
<comment type="function">
    <text evidence="8">Ligates lysine onto the cytidine present at position 34 of the AUA codon-specific tRNA(Ile) that contains the anticodon CAU, in an ATP-dependent manner. Cytidine is converted to lysidine, thus changing the amino acid specificity of the tRNA from methionine to isoleucine.</text>
</comment>
<dbReference type="NCBIfam" id="TIGR02433">
    <property type="entry name" value="lysidine_TilS_C"/>
    <property type="match status" value="1"/>
</dbReference>
<evidence type="ECO:0000256" key="3">
    <source>
        <dbReference type="ARBA" id="ARBA00022598"/>
    </source>
</evidence>
<protein>
    <recommendedName>
        <fullName evidence="8">tRNA(Ile)-lysidine synthase</fullName>
        <ecNumber evidence="8">6.3.4.19</ecNumber>
    </recommendedName>
    <alternativeName>
        <fullName evidence="8">tRNA(Ile)-2-lysyl-cytidine synthase</fullName>
    </alternativeName>
    <alternativeName>
        <fullName evidence="8">tRNA(Ile)-lysidine synthetase</fullName>
    </alternativeName>
</protein>
<dbReference type="PANTHER" id="PTHR43033">
    <property type="entry name" value="TRNA(ILE)-LYSIDINE SYNTHASE-RELATED"/>
    <property type="match status" value="1"/>
</dbReference>
<dbReference type="GO" id="GO:0006400">
    <property type="term" value="P:tRNA modification"/>
    <property type="evidence" value="ECO:0007669"/>
    <property type="project" value="UniProtKB-UniRule"/>
</dbReference>
<dbReference type="Gene3D" id="3.40.50.620">
    <property type="entry name" value="HUPs"/>
    <property type="match status" value="1"/>
</dbReference>
<sequence length="480" mass="56122">MVMMMTAQYWSHQSGRKDTEMWNKQWERVDRFLKKWKLIERGDHILLGISGGADSVCLARYFLAKRESLALNLYAVHVNHMLRGDEAKRDEEFVREFCRQWNIPLHVEYRDIKKESCEKKCSEEEAGRLARYECFTNYARQHQCSKIAVAHHQNDVAETILFRMIRGTGVQGMAGILPVNGEIIRPFLCLSREEIIDVLKELKQDYVDDSTNKCEEYSRNYIRHRILPEMEHINKKATVHVSELGMQMQELLAYIAPKMDALYKEKVVHRENGELFLEEQVFYEMDLFEQKEILRRMLFETCGHQKDISLVHIEQLLTLMGNQEGKQQDCPYNVLARKTGEGLVLTKKSKSVKSAEQPLENSLENPLEASLEVEFSILPWNGGKVAKRDCVKYFDYDKMKYKPCLRTRESGDYFIMDKEGHHKSLARYFIDAKVPSADREKQVLLADGSHIMWILGGRISEFYKVSSDTKRVLKVSVQKR</sequence>
<dbReference type="Pfam" id="PF11734">
    <property type="entry name" value="TilS_C"/>
    <property type="match status" value="1"/>
</dbReference>
<feature type="domain" description="Lysidine-tRNA(Ile) synthetase C-terminal" evidence="9">
    <location>
        <begin position="405"/>
        <end position="475"/>
    </location>
</feature>
<comment type="catalytic activity">
    <reaction evidence="7 8">
        <text>cytidine(34) in tRNA(Ile2) + L-lysine + ATP = lysidine(34) in tRNA(Ile2) + AMP + diphosphate + H(+)</text>
        <dbReference type="Rhea" id="RHEA:43744"/>
        <dbReference type="Rhea" id="RHEA-COMP:10625"/>
        <dbReference type="Rhea" id="RHEA-COMP:10670"/>
        <dbReference type="ChEBI" id="CHEBI:15378"/>
        <dbReference type="ChEBI" id="CHEBI:30616"/>
        <dbReference type="ChEBI" id="CHEBI:32551"/>
        <dbReference type="ChEBI" id="CHEBI:33019"/>
        <dbReference type="ChEBI" id="CHEBI:82748"/>
        <dbReference type="ChEBI" id="CHEBI:83665"/>
        <dbReference type="ChEBI" id="CHEBI:456215"/>
        <dbReference type="EC" id="6.3.4.19"/>
    </reaction>
</comment>
<dbReference type="EMBL" id="VULP01000024">
    <property type="protein sequence ID" value="MSU82838.1"/>
    <property type="molecule type" value="Genomic_DNA"/>
</dbReference>
<keyword evidence="3 8" id="KW-0436">Ligase</keyword>
<dbReference type="InterPro" id="IPR011063">
    <property type="entry name" value="TilS/TtcA_N"/>
</dbReference>
<evidence type="ECO:0000259" key="9">
    <source>
        <dbReference type="SMART" id="SM00977"/>
    </source>
</evidence>
<feature type="binding site" evidence="8">
    <location>
        <begin position="50"/>
        <end position="55"/>
    </location>
    <ligand>
        <name>ATP</name>
        <dbReference type="ChEBI" id="CHEBI:30616"/>
    </ligand>
</feature>
<dbReference type="InterPro" id="IPR014729">
    <property type="entry name" value="Rossmann-like_a/b/a_fold"/>
</dbReference>
<comment type="domain">
    <text evidence="8">The N-terminal region contains the highly conserved SGGXDS motif, predicted to be a P-loop motif involved in ATP binding.</text>
</comment>
<dbReference type="GO" id="GO:0005524">
    <property type="term" value="F:ATP binding"/>
    <property type="evidence" value="ECO:0007669"/>
    <property type="project" value="UniProtKB-UniRule"/>
</dbReference>
<dbReference type="SUPFAM" id="SSF52402">
    <property type="entry name" value="Adenine nucleotide alpha hydrolases-like"/>
    <property type="match status" value="1"/>
</dbReference>
<evidence type="ECO:0000256" key="2">
    <source>
        <dbReference type="ARBA" id="ARBA00022490"/>
    </source>
</evidence>
<evidence type="ECO:0000313" key="11">
    <source>
        <dbReference type="Proteomes" id="UP000433359"/>
    </source>
</evidence>
<dbReference type="HAMAP" id="MF_01161">
    <property type="entry name" value="tRNA_Ile_lys_synt"/>
    <property type="match status" value="1"/>
</dbReference>
<dbReference type="SUPFAM" id="SSF56037">
    <property type="entry name" value="PheT/TilS domain"/>
    <property type="match status" value="1"/>
</dbReference>
<evidence type="ECO:0000256" key="1">
    <source>
        <dbReference type="ARBA" id="ARBA00004496"/>
    </source>
</evidence>
<dbReference type="SUPFAM" id="SSF82829">
    <property type="entry name" value="MesJ substrate recognition domain-like"/>
    <property type="match status" value="1"/>
</dbReference>
<dbReference type="Proteomes" id="UP000433359">
    <property type="component" value="Unassembled WGS sequence"/>
</dbReference>
<keyword evidence="4 8" id="KW-0819">tRNA processing</keyword>
<evidence type="ECO:0000256" key="8">
    <source>
        <dbReference type="HAMAP-Rule" id="MF_01161"/>
    </source>
</evidence>
<dbReference type="CDD" id="cd01992">
    <property type="entry name" value="TilS_N"/>
    <property type="match status" value="1"/>
</dbReference>
<dbReference type="InterPro" id="IPR012795">
    <property type="entry name" value="tRNA_Ile_lys_synt_N"/>
</dbReference>
<evidence type="ECO:0000256" key="4">
    <source>
        <dbReference type="ARBA" id="ARBA00022694"/>
    </source>
</evidence>
<dbReference type="GO" id="GO:0005737">
    <property type="term" value="C:cytoplasm"/>
    <property type="evidence" value="ECO:0007669"/>
    <property type="project" value="UniProtKB-SubCell"/>
</dbReference>
<dbReference type="GO" id="GO:0032267">
    <property type="term" value="F:tRNA(Ile)-lysidine synthase activity"/>
    <property type="evidence" value="ECO:0007669"/>
    <property type="project" value="UniProtKB-EC"/>
</dbReference>
<reference evidence="10 11" key="1">
    <citation type="submission" date="2019-08" db="EMBL/GenBank/DDBJ databases">
        <title>In-depth cultivation of the pig gut microbiome towards novel bacterial diversity and tailored functional studies.</title>
        <authorList>
            <person name="Wylensek D."/>
            <person name="Hitch T.C.A."/>
            <person name="Clavel T."/>
        </authorList>
    </citation>
    <scope>NUCLEOTIDE SEQUENCE [LARGE SCALE GENOMIC DNA]</scope>
    <source>
        <strain evidence="10 11">BSM-383-APC-4H</strain>
    </source>
</reference>
<organism evidence="10 11">
    <name type="scientific">Anaerobutyricum soehngenii</name>
    <dbReference type="NCBI Taxonomy" id="105843"/>
    <lineage>
        <taxon>Bacteria</taxon>
        <taxon>Bacillati</taxon>
        <taxon>Bacillota</taxon>
        <taxon>Clostridia</taxon>
        <taxon>Lachnospirales</taxon>
        <taxon>Lachnospiraceae</taxon>
        <taxon>Anaerobutyricum</taxon>
    </lineage>
</organism>
<dbReference type="InterPro" id="IPR012094">
    <property type="entry name" value="tRNA_Ile_lys_synt"/>
</dbReference>